<evidence type="ECO:0000313" key="2">
    <source>
        <dbReference type="Proteomes" id="UP000257014"/>
    </source>
</evidence>
<accession>A0A3E0K2J2</accession>
<protein>
    <submittedName>
        <fullName evidence="1">Uncharacterized protein</fullName>
    </submittedName>
</protein>
<dbReference type="AlphaFoldDB" id="A0A3E0K2J2"/>
<dbReference type="Proteomes" id="UP000257014">
    <property type="component" value="Unassembled WGS sequence"/>
</dbReference>
<name>A0A3E0K2J2_9BACI</name>
<reference evidence="1 2" key="1">
    <citation type="submission" date="2018-03" db="EMBL/GenBank/DDBJ databases">
        <authorList>
            <person name="Keele B.F."/>
        </authorList>
    </citation>
    <scope>NUCLEOTIDE SEQUENCE [LARGE SCALE GENOMIC DNA]</scope>
    <source>
        <strain evidence="1">ZCTH4_d</strain>
    </source>
</reference>
<organism evidence="1 2">
    <name type="scientific">Caldibacillus debilis</name>
    <dbReference type="NCBI Taxonomy" id="301148"/>
    <lineage>
        <taxon>Bacteria</taxon>
        <taxon>Bacillati</taxon>
        <taxon>Bacillota</taxon>
        <taxon>Bacilli</taxon>
        <taxon>Bacillales</taxon>
        <taxon>Bacillaceae</taxon>
        <taxon>Caldibacillus</taxon>
    </lineage>
</organism>
<gene>
    <name evidence="1" type="ORF">C6P37_11885</name>
</gene>
<sequence length="72" mass="7938">MGLPHPTREEISENPFPRFRNGVFFRVPKRFPGEVPRGVPGIPFLPGGGDLRNLAGPDTEQRFFLSDGGGVF</sequence>
<dbReference type="EMBL" id="QEWE01000022">
    <property type="protein sequence ID" value="REJ27166.1"/>
    <property type="molecule type" value="Genomic_DNA"/>
</dbReference>
<evidence type="ECO:0000313" key="1">
    <source>
        <dbReference type="EMBL" id="REJ27166.1"/>
    </source>
</evidence>
<comment type="caution">
    <text evidence="1">The sequence shown here is derived from an EMBL/GenBank/DDBJ whole genome shotgun (WGS) entry which is preliminary data.</text>
</comment>
<proteinExistence type="predicted"/>